<dbReference type="AlphaFoldDB" id="W2GR24"/>
<gene>
    <name evidence="1" type="ORF">L915_10293</name>
</gene>
<evidence type="ECO:0000313" key="1">
    <source>
        <dbReference type="EMBL" id="ETK84790.1"/>
    </source>
</evidence>
<sequence length="190" mass="21446">MRCNATSDNTILLAAPIFVSSRVEAQNKWRKLKWLLPNGLSTADTKARVLSRPRETRGCVRACHLAGERQQSLGACYAQAVEDGDSRRLERTRSEMIRISSRITYRPLHSRGRSSAVLHPVRSAMDKQLLVKPAGRHNILWSASRQPLRLSRREDSAALPAEGYFFAGKVLTLRSNRERFSFIDAEVDTV</sequence>
<protein>
    <submittedName>
        <fullName evidence="1">Uncharacterized protein</fullName>
    </submittedName>
</protein>
<organism evidence="1">
    <name type="scientific">Phytophthora nicotianae</name>
    <name type="common">Potato buckeye rot agent</name>
    <name type="synonym">Phytophthora parasitica</name>
    <dbReference type="NCBI Taxonomy" id="4792"/>
    <lineage>
        <taxon>Eukaryota</taxon>
        <taxon>Sar</taxon>
        <taxon>Stramenopiles</taxon>
        <taxon>Oomycota</taxon>
        <taxon>Peronosporomycetes</taxon>
        <taxon>Peronosporales</taxon>
        <taxon>Peronosporaceae</taxon>
        <taxon>Phytophthora</taxon>
    </lineage>
</organism>
<proteinExistence type="predicted"/>
<name>W2GR24_PHYNI</name>
<reference evidence="1" key="1">
    <citation type="submission" date="2013-11" db="EMBL/GenBank/DDBJ databases">
        <title>The Genome Sequence of Phytophthora parasitica CJ02B3.</title>
        <authorList>
            <consortium name="The Broad Institute Genomics Platform"/>
            <person name="Russ C."/>
            <person name="Tyler B."/>
            <person name="Panabieres F."/>
            <person name="Shan W."/>
            <person name="Tripathy S."/>
            <person name="Grunwald N."/>
            <person name="Machado M."/>
            <person name="Johnson C.S."/>
            <person name="Arredondo F."/>
            <person name="Hong C."/>
            <person name="Coffey M."/>
            <person name="Young S.K."/>
            <person name="Zeng Q."/>
            <person name="Gargeya S."/>
            <person name="Fitzgerald M."/>
            <person name="Abouelleil A."/>
            <person name="Alvarado L."/>
            <person name="Chapman S.B."/>
            <person name="Gainer-Dewar J."/>
            <person name="Goldberg J."/>
            <person name="Griggs A."/>
            <person name="Gujja S."/>
            <person name="Hansen M."/>
            <person name="Howarth C."/>
            <person name="Imamovic A."/>
            <person name="Ireland A."/>
            <person name="Larimer J."/>
            <person name="McCowan C."/>
            <person name="Murphy C."/>
            <person name="Pearson M."/>
            <person name="Poon T.W."/>
            <person name="Priest M."/>
            <person name="Roberts A."/>
            <person name="Saif S."/>
            <person name="Shea T."/>
            <person name="Sykes S."/>
            <person name="Wortman J."/>
            <person name="Nusbaum C."/>
            <person name="Birren B."/>
        </authorList>
    </citation>
    <scope>NUCLEOTIDE SEQUENCE [LARGE SCALE GENOMIC DNA]</scope>
    <source>
        <strain evidence="1">CJ02B3</strain>
    </source>
</reference>
<dbReference type="EMBL" id="KI686709">
    <property type="protein sequence ID" value="ETK84790.1"/>
    <property type="molecule type" value="Genomic_DNA"/>
</dbReference>
<dbReference type="Proteomes" id="UP000053236">
    <property type="component" value="Unassembled WGS sequence"/>
</dbReference>
<accession>W2GR24</accession>